<accession>A0A2P7N164</accession>
<dbReference type="EMBL" id="PXXO01000001">
    <property type="protein sequence ID" value="PSJ07212.1"/>
    <property type="molecule type" value="Genomic_DNA"/>
</dbReference>
<dbReference type="RefSeq" id="WP_106501396.1">
    <property type="nucleotide sequence ID" value="NZ_PXXO01000001.1"/>
</dbReference>
<name>A0A2P7N164_9CYAN</name>
<evidence type="ECO:0008006" key="3">
    <source>
        <dbReference type="Google" id="ProtNLM"/>
    </source>
</evidence>
<proteinExistence type="predicted"/>
<evidence type="ECO:0000313" key="1">
    <source>
        <dbReference type="EMBL" id="PSJ07212.1"/>
    </source>
</evidence>
<keyword evidence="2" id="KW-1185">Reference proteome</keyword>
<dbReference type="OrthoDB" id="557418at2"/>
<evidence type="ECO:0000313" key="2">
    <source>
        <dbReference type="Proteomes" id="UP000243002"/>
    </source>
</evidence>
<reference evidence="1 2" key="1">
    <citation type="journal article" date="2018" name="Environ. Microbiol.">
        <title>Ecological and genomic features of two widespread freshwater picocyanobacteria.</title>
        <authorList>
            <person name="Cabello-Yeves P.J."/>
            <person name="Picazo A."/>
            <person name="Camacho A."/>
            <person name="Callieri C."/>
            <person name="Rosselli R."/>
            <person name="Roda-Garcia J.J."/>
            <person name="Coutinho F.H."/>
            <person name="Rodriguez-Valera F."/>
        </authorList>
    </citation>
    <scope>NUCLEOTIDE SEQUENCE [LARGE SCALE GENOMIC DNA]</scope>
    <source>
        <strain evidence="1 2">Tous</strain>
    </source>
</reference>
<protein>
    <recommendedName>
        <fullName evidence="3">Carboxylesterase</fullName>
    </recommendedName>
</protein>
<organism evidence="1 2">
    <name type="scientific">Cyanobium usitatum str. Tous</name>
    <dbReference type="NCBI Taxonomy" id="2116684"/>
    <lineage>
        <taxon>Bacteria</taxon>
        <taxon>Bacillati</taxon>
        <taxon>Cyanobacteriota</taxon>
        <taxon>Cyanophyceae</taxon>
        <taxon>Synechococcales</taxon>
        <taxon>Prochlorococcaceae</taxon>
        <taxon>Cyanobium</taxon>
    </lineage>
</organism>
<dbReference type="AlphaFoldDB" id="A0A2P7N164"/>
<sequence>MLLSIFGFLFAALSFVQVPQWDNDWTKCSVAVPDTACHWYVVNPDNTFGKGFSWITAPEYDVTALRDIGIQHEVTVAQGFQTTVELMNASAEVKYGDNY</sequence>
<dbReference type="Proteomes" id="UP000243002">
    <property type="component" value="Unassembled WGS sequence"/>
</dbReference>
<gene>
    <name evidence="1" type="ORF">C7K55_00070</name>
</gene>
<comment type="caution">
    <text evidence="1">The sequence shown here is derived from an EMBL/GenBank/DDBJ whole genome shotgun (WGS) entry which is preliminary data.</text>
</comment>